<keyword evidence="4 5" id="KW-0645">Protease</keyword>
<dbReference type="InterPro" id="IPR000001">
    <property type="entry name" value="Kringle"/>
</dbReference>
<sequence>MGMRHWERRTCVQFVAKNDKKKTTCGLHSIQALNNTRAPPHPRCRCWSFIGKQGGEQILSVGFTCNTMRTVVHEIGHAVGLWHEQSRRDRDKYIKVVKANIAPGAAENFQKIDIENITSLGYPYDFDSVMHYDALAFTKNGAPTMKVRKEYRDIPSTELGMKDRLSDLDIAQVNAMYECNQKKPLSEECFQSEAGKGEEYRGDINYTDDFITCQKWTAQWPHKHEQYSSKPRKNERNGLGEHNYCRNPDSKRKKPWCFTNHKKIRWQYCPIKLC</sequence>
<dbReference type="OrthoDB" id="291007at2759"/>
<feature type="compositionally biased region" description="Basic and acidic residues" evidence="6">
    <location>
        <begin position="224"/>
        <end position="239"/>
    </location>
</feature>
<keyword evidence="4 5" id="KW-0482">Metalloprotease</keyword>
<dbReference type="PROSITE" id="PS50070">
    <property type="entry name" value="KRINGLE_2"/>
    <property type="match status" value="1"/>
</dbReference>
<dbReference type="Pfam" id="PF00051">
    <property type="entry name" value="Kringle"/>
    <property type="match status" value="1"/>
</dbReference>
<keyword evidence="10" id="KW-1185">Reference proteome</keyword>
<dbReference type="InterPro" id="IPR034035">
    <property type="entry name" value="Astacin-like_dom"/>
</dbReference>
<evidence type="ECO:0000256" key="4">
    <source>
        <dbReference type="PROSITE-ProRule" id="PRU01211"/>
    </source>
</evidence>
<dbReference type="PRINTS" id="PR00018">
    <property type="entry name" value="KRINGLE"/>
</dbReference>
<dbReference type="PANTHER" id="PTHR10127">
    <property type="entry name" value="DISCOIDIN, CUB, EGF, LAMININ , AND ZINC METALLOPROTEASE DOMAIN CONTAINING"/>
    <property type="match status" value="1"/>
</dbReference>
<dbReference type="SMART" id="SM00235">
    <property type="entry name" value="ZnMc"/>
    <property type="match status" value="1"/>
</dbReference>
<dbReference type="PRINTS" id="PR00480">
    <property type="entry name" value="ASTACIN"/>
</dbReference>
<protein>
    <recommendedName>
        <fullName evidence="5">Metalloendopeptidase</fullName>
        <ecNumber evidence="5">3.4.24.-</ecNumber>
    </recommendedName>
</protein>
<gene>
    <name evidence="9" type="ORF">BSL78_27906</name>
</gene>
<dbReference type="Proteomes" id="UP000230750">
    <property type="component" value="Unassembled WGS sequence"/>
</dbReference>
<keyword evidence="1 3" id="KW-0420">Kringle</keyword>
<dbReference type="InterPro" id="IPR018056">
    <property type="entry name" value="Kringle_CS"/>
</dbReference>
<organism evidence="9 10">
    <name type="scientific">Stichopus japonicus</name>
    <name type="common">Sea cucumber</name>
    <dbReference type="NCBI Taxonomy" id="307972"/>
    <lineage>
        <taxon>Eukaryota</taxon>
        <taxon>Metazoa</taxon>
        <taxon>Echinodermata</taxon>
        <taxon>Eleutherozoa</taxon>
        <taxon>Echinozoa</taxon>
        <taxon>Holothuroidea</taxon>
        <taxon>Aspidochirotacea</taxon>
        <taxon>Aspidochirotida</taxon>
        <taxon>Stichopodidae</taxon>
        <taxon>Apostichopus</taxon>
    </lineage>
</organism>
<comment type="cofactor">
    <cofactor evidence="4 5">
        <name>Zn(2+)</name>
        <dbReference type="ChEBI" id="CHEBI:29105"/>
    </cofactor>
    <text evidence="4 5">Binds 1 zinc ion per subunit.</text>
</comment>
<evidence type="ECO:0000256" key="3">
    <source>
        <dbReference type="PROSITE-ProRule" id="PRU00121"/>
    </source>
</evidence>
<dbReference type="EC" id="3.4.24.-" evidence="5"/>
<keyword evidence="4 5" id="KW-0378">Hydrolase</keyword>
<dbReference type="InterPro" id="IPR024079">
    <property type="entry name" value="MetalloPept_cat_dom_sf"/>
</dbReference>
<dbReference type="InterPro" id="IPR006026">
    <property type="entry name" value="Peptidase_Metallo"/>
</dbReference>
<feature type="domain" description="Kringle" evidence="7">
    <location>
        <begin position="191"/>
        <end position="274"/>
    </location>
</feature>
<dbReference type="PROSITE" id="PS00021">
    <property type="entry name" value="KRINGLE_1"/>
    <property type="match status" value="1"/>
</dbReference>
<name>A0A2G8JHS8_STIJA</name>
<feature type="binding site" evidence="4">
    <location>
        <position position="83"/>
    </location>
    <ligand>
        <name>Zn(2+)</name>
        <dbReference type="ChEBI" id="CHEBI:29105"/>
        <note>catalytic</note>
    </ligand>
</feature>
<reference evidence="9 10" key="1">
    <citation type="journal article" date="2017" name="PLoS Biol.">
        <title>The sea cucumber genome provides insights into morphological evolution and visceral regeneration.</title>
        <authorList>
            <person name="Zhang X."/>
            <person name="Sun L."/>
            <person name="Yuan J."/>
            <person name="Sun Y."/>
            <person name="Gao Y."/>
            <person name="Zhang L."/>
            <person name="Li S."/>
            <person name="Dai H."/>
            <person name="Hamel J.F."/>
            <person name="Liu C."/>
            <person name="Yu Y."/>
            <person name="Liu S."/>
            <person name="Lin W."/>
            <person name="Guo K."/>
            <person name="Jin S."/>
            <person name="Xu P."/>
            <person name="Storey K.B."/>
            <person name="Huan P."/>
            <person name="Zhang T."/>
            <person name="Zhou Y."/>
            <person name="Zhang J."/>
            <person name="Lin C."/>
            <person name="Li X."/>
            <person name="Xing L."/>
            <person name="Huo D."/>
            <person name="Sun M."/>
            <person name="Wang L."/>
            <person name="Mercier A."/>
            <person name="Li F."/>
            <person name="Yang H."/>
            <person name="Xiang J."/>
        </authorList>
    </citation>
    <scope>NUCLEOTIDE SEQUENCE [LARGE SCALE GENOMIC DNA]</scope>
    <source>
        <strain evidence="9">Shaxun</strain>
        <tissue evidence="9">Muscle</tissue>
    </source>
</reference>
<dbReference type="SUPFAM" id="SSF55486">
    <property type="entry name" value="Metalloproteases ('zincins'), catalytic domain"/>
    <property type="match status" value="1"/>
</dbReference>
<keyword evidence="4 5" id="KW-0862">Zinc</keyword>
<dbReference type="EMBL" id="MRZV01001941">
    <property type="protein sequence ID" value="PIK35269.1"/>
    <property type="molecule type" value="Genomic_DNA"/>
</dbReference>
<evidence type="ECO:0000256" key="6">
    <source>
        <dbReference type="SAM" id="MobiDB-lite"/>
    </source>
</evidence>
<dbReference type="SMART" id="SM00130">
    <property type="entry name" value="KR"/>
    <property type="match status" value="1"/>
</dbReference>
<evidence type="ECO:0000256" key="1">
    <source>
        <dbReference type="ARBA" id="ARBA00022572"/>
    </source>
</evidence>
<dbReference type="Pfam" id="PF01400">
    <property type="entry name" value="Astacin"/>
    <property type="match status" value="1"/>
</dbReference>
<evidence type="ECO:0000256" key="2">
    <source>
        <dbReference type="ARBA" id="ARBA00023157"/>
    </source>
</evidence>
<dbReference type="InterPro" id="IPR013806">
    <property type="entry name" value="Kringle-like"/>
</dbReference>
<dbReference type="CDD" id="cd00108">
    <property type="entry name" value="KR"/>
    <property type="match status" value="1"/>
</dbReference>
<dbReference type="GO" id="GO:0006508">
    <property type="term" value="P:proteolysis"/>
    <property type="evidence" value="ECO:0007669"/>
    <property type="project" value="UniProtKB-KW"/>
</dbReference>
<evidence type="ECO:0000259" key="7">
    <source>
        <dbReference type="PROSITE" id="PS50070"/>
    </source>
</evidence>
<dbReference type="Gene3D" id="2.40.20.10">
    <property type="entry name" value="Plasminogen Kringle 4"/>
    <property type="match status" value="1"/>
</dbReference>
<dbReference type="PANTHER" id="PTHR10127:SF775">
    <property type="entry name" value="METALLOENDOPEPTIDASE"/>
    <property type="match status" value="1"/>
</dbReference>
<feature type="binding site" evidence="4">
    <location>
        <position position="77"/>
    </location>
    <ligand>
        <name>Zn(2+)</name>
        <dbReference type="ChEBI" id="CHEBI:29105"/>
        <note>catalytic</note>
    </ligand>
</feature>
<dbReference type="InterPro" id="IPR038178">
    <property type="entry name" value="Kringle_sf"/>
</dbReference>
<feature type="active site" evidence="4">
    <location>
        <position position="74"/>
    </location>
</feature>
<dbReference type="InterPro" id="IPR001506">
    <property type="entry name" value="Peptidase_M12A"/>
</dbReference>
<dbReference type="CDD" id="cd04280">
    <property type="entry name" value="ZnMc_astacin_like"/>
    <property type="match status" value="1"/>
</dbReference>
<dbReference type="PROSITE" id="PS51864">
    <property type="entry name" value="ASTACIN"/>
    <property type="match status" value="1"/>
</dbReference>
<dbReference type="Gene3D" id="3.40.390.10">
    <property type="entry name" value="Collagenase (Catalytic Domain)"/>
    <property type="match status" value="1"/>
</dbReference>
<feature type="binding site" evidence="4">
    <location>
        <position position="73"/>
    </location>
    <ligand>
        <name>Zn(2+)</name>
        <dbReference type="ChEBI" id="CHEBI:29105"/>
        <note>catalytic</note>
    </ligand>
</feature>
<dbReference type="GO" id="GO:0008270">
    <property type="term" value="F:zinc ion binding"/>
    <property type="evidence" value="ECO:0007669"/>
    <property type="project" value="UniProtKB-UniRule"/>
</dbReference>
<dbReference type="STRING" id="307972.A0A2G8JHS8"/>
<evidence type="ECO:0000313" key="9">
    <source>
        <dbReference type="EMBL" id="PIK35269.1"/>
    </source>
</evidence>
<feature type="region of interest" description="Disordered" evidence="6">
    <location>
        <begin position="224"/>
        <end position="251"/>
    </location>
</feature>
<dbReference type="GO" id="GO:0004222">
    <property type="term" value="F:metalloendopeptidase activity"/>
    <property type="evidence" value="ECO:0007669"/>
    <property type="project" value="UniProtKB-UniRule"/>
</dbReference>
<keyword evidence="4 5" id="KW-0479">Metal-binding</keyword>
<accession>A0A2G8JHS8</accession>
<comment type="caution">
    <text evidence="9">The sequence shown here is derived from an EMBL/GenBank/DDBJ whole genome shotgun (WGS) entry which is preliminary data.</text>
</comment>
<feature type="domain" description="Peptidase M12A" evidence="8">
    <location>
        <begin position="1"/>
        <end position="180"/>
    </location>
</feature>
<proteinExistence type="predicted"/>
<evidence type="ECO:0000259" key="8">
    <source>
        <dbReference type="PROSITE" id="PS51864"/>
    </source>
</evidence>
<evidence type="ECO:0000313" key="10">
    <source>
        <dbReference type="Proteomes" id="UP000230750"/>
    </source>
</evidence>
<dbReference type="SUPFAM" id="SSF57440">
    <property type="entry name" value="Kringle-like"/>
    <property type="match status" value="1"/>
</dbReference>
<evidence type="ECO:0000256" key="5">
    <source>
        <dbReference type="RuleBase" id="RU361183"/>
    </source>
</evidence>
<dbReference type="AlphaFoldDB" id="A0A2G8JHS8"/>
<keyword evidence="2" id="KW-1015">Disulfide bond</keyword>
<comment type="caution">
    <text evidence="3">Lacks conserved residue(s) required for the propagation of feature annotation.</text>
</comment>